<protein>
    <submittedName>
        <fullName evidence="1">Uncharacterized protein</fullName>
    </submittedName>
</protein>
<dbReference type="Proteomes" id="UP001283361">
    <property type="component" value="Unassembled WGS sequence"/>
</dbReference>
<proteinExistence type="predicted"/>
<accession>A0AAE1A5G4</accession>
<name>A0AAE1A5G4_9GAST</name>
<gene>
    <name evidence="1" type="ORF">RRG08_059465</name>
</gene>
<organism evidence="1 2">
    <name type="scientific">Elysia crispata</name>
    <name type="common">lettuce slug</name>
    <dbReference type="NCBI Taxonomy" id="231223"/>
    <lineage>
        <taxon>Eukaryota</taxon>
        <taxon>Metazoa</taxon>
        <taxon>Spiralia</taxon>
        <taxon>Lophotrochozoa</taxon>
        <taxon>Mollusca</taxon>
        <taxon>Gastropoda</taxon>
        <taxon>Heterobranchia</taxon>
        <taxon>Euthyneura</taxon>
        <taxon>Panpulmonata</taxon>
        <taxon>Sacoglossa</taxon>
        <taxon>Placobranchoidea</taxon>
        <taxon>Plakobranchidae</taxon>
        <taxon>Elysia</taxon>
    </lineage>
</organism>
<reference evidence="1" key="1">
    <citation type="journal article" date="2023" name="G3 (Bethesda)">
        <title>A reference genome for the long-term kleptoplast-retaining sea slug Elysia crispata morphotype clarki.</title>
        <authorList>
            <person name="Eastman K.E."/>
            <person name="Pendleton A.L."/>
            <person name="Shaikh M.A."/>
            <person name="Suttiyut T."/>
            <person name="Ogas R."/>
            <person name="Tomko P."/>
            <person name="Gavelis G."/>
            <person name="Widhalm J.R."/>
            <person name="Wisecaver J.H."/>
        </authorList>
    </citation>
    <scope>NUCLEOTIDE SEQUENCE</scope>
    <source>
        <strain evidence="1">ECLA1</strain>
    </source>
</reference>
<dbReference type="EMBL" id="JAWDGP010002684">
    <property type="protein sequence ID" value="KAK3780821.1"/>
    <property type="molecule type" value="Genomic_DNA"/>
</dbReference>
<keyword evidence="2" id="KW-1185">Reference proteome</keyword>
<dbReference type="AlphaFoldDB" id="A0AAE1A5G4"/>
<evidence type="ECO:0000313" key="2">
    <source>
        <dbReference type="Proteomes" id="UP001283361"/>
    </source>
</evidence>
<sequence>MSCSLSVCLTHLFQSPPIAVCPAPSLCASPISSSHLLQQYVLLPLCVPHPSLPVTSYSSMSCSLSVCLTHLFQSPLTAVCPAPSLCASPISSSHLLQQYVLLPLCVPHPSLPVTSYSSMSCSLSVCLTHLFQSPPIAVCPAPSLCASPISSSHLLQQYVLLPLCVPHPSLPVTSYSITSYSSMSCSLSVCLTHLFQSPPIAVCPAPSLCASPISSSHLLQQYVLLPLCVPHPSLPVTSYSSMSCSLSVCLTHLFQSPPIAVCPAPSLCASPISSSHLLQQYVLLPLCVPHPSLPVTSYSSMSCSLSVCLTHLFQSPLTAVCPAPSLCASPISSSHLL</sequence>
<evidence type="ECO:0000313" key="1">
    <source>
        <dbReference type="EMBL" id="KAK3780821.1"/>
    </source>
</evidence>
<comment type="caution">
    <text evidence="1">The sequence shown here is derived from an EMBL/GenBank/DDBJ whole genome shotgun (WGS) entry which is preliminary data.</text>
</comment>